<dbReference type="AlphaFoldDB" id="A0A550C3X7"/>
<dbReference type="SUPFAM" id="SSF51735">
    <property type="entry name" value="NAD(P)-binding Rossmann-fold domains"/>
    <property type="match status" value="1"/>
</dbReference>
<gene>
    <name evidence="5" type="ORF">BD626DRAFT_559481</name>
</gene>
<dbReference type="Proteomes" id="UP000320762">
    <property type="component" value="Unassembled WGS sequence"/>
</dbReference>
<evidence type="ECO:0000313" key="5">
    <source>
        <dbReference type="EMBL" id="TRM59507.1"/>
    </source>
</evidence>
<dbReference type="GO" id="GO:0016491">
    <property type="term" value="F:oxidoreductase activity"/>
    <property type="evidence" value="ECO:0007669"/>
    <property type="project" value="UniProtKB-KW"/>
</dbReference>
<dbReference type="Pfam" id="PF00106">
    <property type="entry name" value="adh_short"/>
    <property type="match status" value="1"/>
</dbReference>
<feature type="compositionally biased region" description="Polar residues" evidence="4">
    <location>
        <begin position="179"/>
        <end position="191"/>
    </location>
</feature>
<evidence type="ECO:0000256" key="1">
    <source>
        <dbReference type="ARBA" id="ARBA00006484"/>
    </source>
</evidence>
<dbReference type="Gene3D" id="3.40.50.720">
    <property type="entry name" value="NAD(P)-binding Rossmann-like Domain"/>
    <property type="match status" value="1"/>
</dbReference>
<dbReference type="EMBL" id="VDMD01000027">
    <property type="protein sequence ID" value="TRM59507.1"/>
    <property type="molecule type" value="Genomic_DNA"/>
</dbReference>
<protein>
    <recommendedName>
        <fullName evidence="7">NAD(P)-binding protein</fullName>
    </recommendedName>
</protein>
<sequence length="311" mass="34683">MNKHLQFLRESYPPAPEWGRVMVITGANTGTSQCSSFSALLQHNATVYMFCRSETRAQAAIADLKEQTGKEARFVHCDLADLPSVKRCADEFLSKESQLHVLFNNGFVFTFLRRALALTILQRRPAQPRRTATAQGYDLQFGANVLGHFYLTTLLLPLMQATARPPPSPPASSSPPPSCTGTRIRSTTTCCASQTRSARRRARSERVRGSTYLYAHSKLATVLCAKELARRYGDEGIVCISLHPGQAKTRPLQARSLRSCAMRAGTDPEAAGWNGKYMTCWARLYHNNPAADDEAEARKLWEWMEEQVRAV</sequence>
<evidence type="ECO:0000256" key="2">
    <source>
        <dbReference type="ARBA" id="ARBA00022857"/>
    </source>
</evidence>
<keyword evidence="6" id="KW-1185">Reference proteome</keyword>
<evidence type="ECO:0000313" key="6">
    <source>
        <dbReference type="Proteomes" id="UP000320762"/>
    </source>
</evidence>
<dbReference type="OrthoDB" id="191139at2759"/>
<feature type="compositionally biased region" description="Pro residues" evidence="4">
    <location>
        <begin position="164"/>
        <end position="178"/>
    </location>
</feature>
<dbReference type="STRING" id="97359.A0A550C3X7"/>
<accession>A0A550C3X7</accession>
<dbReference type="PANTHER" id="PTHR24320:SF282">
    <property type="entry name" value="WW DOMAIN-CONTAINING OXIDOREDUCTASE"/>
    <property type="match status" value="1"/>
</dbReference>
<evidence type="ECO:0000256" key="3">
    <source>
        <dbReference type="ARBA" id="ARBA00023002"/>
    </source>
</evidence>
<keyword evidence="2" id="KW-0521">NADP</keyword>
<reference evidence="5 6" key="1">
    <citation type="journal article" date="2019" name="New Phytol.">
        <title>Comparative genomics reveals unique wood-decay strategies and fruiting body development in the Schizophyllaceae.</title>
        <authorList>
            <person name="Almasi E."/>
            <person name="Sahu N."/>
            <person name="Krizsan K."/>
            <person name="Balint B."/>
            <person name="Kovacs G.M."/>
            <person name="Kiss B."/>
            <person name="Cseklye J."/>
            <person name="Drula E."/>
            <person name="Henrissat B."/>
            <person name="Nagy I."/>
            <person name="Chovatia M."/>
            <person name="Adam C."/>
            <person name="LaButti K."/>
            <person name="Lipzen A."/>
            <person name="Riley R."/>
            <person name="Grigoriev I.V."/>
            <person name="Nagy L.G."/>
        </authorList>
    </citation>
    <scope>NUCLEOTIDE SEQUENCE [LARGE SCALE GENOMIC DNA]</scope>
    <source>
        <strain evidence="5 6">NL-1724</strain>
    </source>
</reference>
<proteinExistence type="inferred from homology"/>
<dbReference type="PANTHER" id="PTHR24320">
    <property type="entry name" value="RETINOL DEHYDROGENASE"/>
    <property type="match status" value="1"/>
</dbReference>
<organism evidence="5 6">
    <name type="scientific">Schizophyllum amplum</name>
    <dbReference type="NCBI Taxonomy" id="97359"/>
    <lineage>
        <taxon>Eukaryota</taxon>
        <taxon>Fungi</taxon>
        <taxon>Dikarya</taxon>
        <taxon>Basidiomycota</taxon>
        <taxon>Agaricomycotina</taxon>
        <taxon>Agaricomycetes</taxon>
        <taxon>Agaricomycetidae</taxon>
        <taxon>Agaricales</taxon>
        <taxon>Schizophyllaceae</taxon>
        <taxon>Schizophyllum</taxon>
    </lineage>
</organism>
<dbReference type="InterPro" id="IPR002347">
    <property type="entry name" value="SDR_fam"/>
</dbReference>
<dbReference type="InterPro" id="IPR036291">
    <property type="entry name" value="NAD(P)-bd_dom_sf"/>
</dbReference>
<name>A0A550C3X7_9AGAR</name>
<comment type="caution">
    <text evidence="5">The sequence shown here is derived from an EMBL/GenBank/DDBJ whole genome shotgun (WGS) entry which is preliminary data.</text>
</comment>
<feature type="region of interest" description="Disordered" evidence="4">
    <location>
        <begin position="162"/>
        <end position="204"/>
    </location>
</feature>
<evidence type="ECO:0008006" key="7">
    <source>
        <dbReference type="Google" id="ProtNLM"/>
    </source>
</evidence>
<comment type="similarity">
    <text evidence="1">Belongs to the short-chain dehydrogenases/reductases (SDR) family.</text>
</comment>
<evidence type="ECO:0000256" key="4">
    <source>
        <dbReference type="SAM" id="MobiDB-lite"/>
    </source>
</evidence>
<keyword evidence="3" id="KW-0560">Oxidoreductase</keyword>